<dbReference type="EMBL" id="GL883099">
    <property type="protein sequence ID" value="EGG08799.1"/>
    <property type="molecule type" value="Genomic_DNA"/>
</dbReference>
<accession>F4RFF5</accession>
<gene>
    <name evidence="1" type="ORF">MELLADRAFT_55485</name>
</gene>
<dbReference type="HOGENOM" id="CLU_2722719_0_0_1"/>
<dbReference type="AlphaFoldDB" id="F4RFF5"/>
<name>F4RFF5_MELLP</name>
<dbReference type="InParanoid" id="F4RFF5"/>
<reference evidence="2" key="1">
    <citation type="journal article" date="2011" name="Proc. Natl. Acad. Sci. U.S.A.">
        <title>Obligate biotrophy features unraveled by the genomic analysis of rust fungi.</title>
        <authorList>
            <person name="Duplessis S."/>
            <person name="Cuomo C.A."/>
            <person name="Lin Y.-C."/>
            <person name="Aerts A."/>
            <person name="Tisserant E."/>
            <person name="Veneault-Fourrey C."/>
            <person name="Joly D.L."/>
            <person name="Hacquard S."/>
            <person name="Amselem J."/>
            <person name="Cantarel B.L."/>
            <person name="Chiu R."/>
            <person name="Coutinho P.M."/>
            <person name="Feau N."/>
            <person name="Field M."/>
            <person name="Frey P."/>
            <person name="Gelhaye E."/>
            <person name="Goldberg J."/>
            <person name="Grabherr M.G."/>
            <person name="Kodira C.D."/>
            <person name="Kohler A."/>
            <person name="Kuees U."/>
            <person name="Lindquist E.A."/>
            <person name="Lucas S.M."/>
            <person name="Mago R."/>
            <person name="Mauceli E."/>
            <person name="Morin E."/>
            <person name="Murat C."/>
            <person name="Pangilinan J.L."/>
            <person name="Park R."/>
            <person name="Pearson M."/>
            <person name="Quesneville H."/>
            <person name="Rouhier N."/>
            <person name="Sakthikumar S."/>
            <person name="Salamov A.A."/>
            <person name="Schmutz J."/>
            <person name="Selles B."/>
            <person name="Shapiro H."/>
            <person name="Tanguay P."/>
            <person name="Tuskan G.A."/>
            <person name="Henrissat B."/>
            <person name="Van de Peer Y."/>
            <person name="Rouze P."/>
            <person name="Ellis J.G."/>
            <person name="Dodds P.N."/>
            <person name="Schein J.E."/>
            <person name="Zhong S."/>
            <person name="Hamelin R.C."/>
            <person name="Grigoriev I.V."/>
            <person name="Szabo L.J."/>
            <person name="Martin F."/>
        </authorList>
    </citation>
    <scope>NUCLEOTIDE SEQUENCE [LARGE SCALE GENOMIC DNA]</scope>
    <source>
        <strain evidence="2">98AG31 / pathotype 3-4-7</strain>
    </source>
</reference>
<dbReference type="GeneID" id="18928977"/>
<keyword evidence="2" id="KW-1185">Reference proteome</keyword>
<organism evidence="2">
    <name type="scientific">Melampsora larici-populina (strain 98AG31 / pathotype 3-4-7)</name>
    <name type="common">Poplar leaf rust fungus</name>
    <dbReference type="NCBI Taxonomy" id="747676"/>
    <lineage>
        <taxon>Eukaryota</taxon>
        <taxon>Fungi</taxon>
        <taxon>Dikarya</taxon>
        <taxon>Basidiomycota</taxon>
        <taxon>Pucciniomycotina</taxon>
        <taxon>Pucciniomycetes</taxon>
        <taxon>Pucciniales</taxon>
        <taxon>Melampsoraceae</taxon>
        <taxon>Melampsora</taxon>
    </lineage>
</organism>
<dbReference type="Proteomes" id="UP000001072">
    <property type="component" value="Unassembled WGS sequence"/>
</dbReference>
<sequence length="72" mass="8257">MIHAHQDKEFDLKVGVKSTVILSFKLKGNRVRRQNLIKLPIPTTNFQVYTYSTFNLISTCLSPDLVLIPLIK</sequence>
<protein>
    <submittedName>
        <fullName evidence="1">Uncharacterized protein</fullName>
    </submittedName>
</protein>
<evidence type="ECO:0000313" key="2">
    <source>
        <dbReference type="Proteomes" id="UP000001072"/>
    </source>
</evidence>
<dbReference type="KEGG" id="mlr:MELLADRAFT_55485"/>
<evidence type="ECO:0000313" key="1">
    <source>
        <dbReference type="EMBL" id="EGG08799.1"/>
    </source>
</evidence>
<dbReference type="RefSeq" id="XP_007407773.1">
    <property type="nucleotide sequence ID" value="XM_007407711.1"/>
</dbReference>
<proteinExistence type="predicted"/>
<dbReference type="VEuPathDB" id="FungiDB:MELLADRAFT_55485"/>